<feature type="compositionally biased region" description="Gly residues" evidence="1">
    <location>
        <begin position="37"/>
        <end position="47"/>
    </location>
</feature>
<organism evidence="2">
    <name type="scientific">Eucalyptus grandis</name>
    <name type="common">Flooded gum</name>
    <dbReference type="NCBI Taxonomy" id="71139"/>
    <lineage>
        <taxon>Eukaryota</taxon>
        <taxon>Viridiplantae</taxon>
        <taxon>Streptophyta</taxon>
        <taxon>Embryophyta</taxon>
        <taxon>Tracheophyta</taxon>
        <taxon>Spermatophyta</taxon>
        <taxon>Magnoliopsida</taxon>
        <taxon>eudicotyledons</taxon>
        <taxon>Gunneridae</taxon>
        <taxon>Pentapetalae</taxon>
        <taxon>rosids</taxon>
        <taxon>malvids</taxon>
        <taxon>Myrtales</taxon>
        <taxon>Myrtaceae</taxon>
        <taxon>Myrtoideae</taxon>
        <taxon>Eucalypteae</taxon>
        <taxon>Eucalyptus</taxon>
    </lineage>
</organism>
<evidence type="ECO:0000256" key="1">
    <source>
        <dbReference type="SAM" id="MobiDB-lite"/>
    </source>
</evidence>
<gene>
    <name evidence="2" type="ORF">EUGRSUZ_K03204</name>
</gene>
<proteinExistence type="predicted"/>
<name>A0A059A8K3_EUCGR</name>
<reference evidence="2" key="1">
    <citation type="submission" date="2013-07" db="EMBL/GenBank/DDBJ databases">
        <title>The genome of Eucalyptus grandis.</title>
        <authorList>
            <person name="Schmutz J."/>
            <person name="Hayes R."/>
            <person name="Myburg A."/>
            <person name="Tuskan G."/>
            <person name="Grattapaglia D."/>
            <person name="Rokhsar D.S."/>
        </authorList>
    </citation>
    <scope>NUCLEOTIDE SEQUENCE</scope>
    <source>
        <tissue evidence="2">Leaf extractions</tissue>
    </source>
</reference>
<dbReference type="EMBL" id="KK198763">
    <property type="protein sequence ID" value="KCW49700.1"/>
    <property type="molecule type" value="Genomic_DNA"/>
</dbReference>
<feature type="compositionally biased region" description="Basic residues" evidence="1">
    <location>
        <begin position="26"/>
        <end position="36"/>
    </location>
</feature>
<protein>
    <submittedName>
        <fullName evidence="2">Uncharacterized protein</fullName>
    </submittedName>
</protein>
<feature type="region of interest" description="Disordered" evidence="1">
    <location>
        <begin position="26"/>
        <end position="48"/>
    </location>
</feature>
<accession>A0A059A8K3</accession>
<dbReference type="Gramene" id="KCW49700">
    <property type="protein sequence ID" value="KCW49700"/>
    <property type="gene ID" value="EUGRSUZ_K03204"/>
</dbReference>
<dbReference type="InParanoid" id="A0A059A8K3"/>
<dbReference type="AlphaFoldDB" id="A0A059A8K3"/>
<sequence>MVFSISNGRAWRRCPQGRGAGAWARIKRGRRGRRGGSGRSGEAGRPGGAAVVVEVEERRMTSPLILGQLFSGGEDSKKK</sequence>
<evidence type="ECO:0000313" key="2">
    <source>
        <dbReference type="EMBL" id="KCW49700.1"/>
    </source>
</evidence>